<keyword evidence="1" id="KW-0456">Lyase</keyword>
<reference evidence="1 2" key="1">
    <citation type="journal article" date="2015" name="Sci. Rep.">
        <title>Genome of the facultative scuticociliatosis pathogen Pseudocohnilembus persalinus provides insight into its virulence through horizontal gene transfer.</title>
        <authorList>
            <person name="Xiong J."/>
            <person name="Wang G."/>
            <person name="Cheng J."/>
            <person name="Tian M."/>
            <person name="Pan X."/>
            <person name="Warren A."/>
            <person name="Jiang C."/>
            <person name="Yuan D."/>
            <person name="Miao W."/>
        </authorList>
    </citation>
    <scope>NUCLEOTIDE SEQUENCE [LARGE SCALE GENOMIC DNA]</scope>
    <source>
        <strain evidence="1">36N120E</strain>
    </source>
</reference>
<protein>
    <submittedName>
        <fullName evidence="1">Pectin lyase fold/virulence factor</fullName>
    </submittedName>
</protein>
<evidence type="ECO:0000313" key="1">
    <source>
        <dbReference type="EMBL" id="KRX11079.1"/>
    </source>
</evidence>
<dbReference type="InterPro" id="IPR006626">
    <property type="entry name" value="PbH1"/>
</dbReference>
<dbReference type="OMA" id="NINCINC"/>
<comment type="caution">
    <text evidence="1">The sequence shown here is derived from an EMBL/GenBank/DDBJ whole genome shotgun (WGS) entry which is preliminary data.</text>
</comment>
<evidence type="ECO:0000313" key="2">
    <source>
        <dbReference type="Proteomes" id="UP000054937"/>
    </source>
</evidence>
<dbReference type="EMBL" id="LDAU01000007">
    <property type="protein sequence ID" value="KRX11079.1"/>
    <property type="molecule type" value="Genomic_DNA"/>
</dbReference>
<gene>
    <name evidence="1" type="ORF">PPERSA_05188</name>
</gene>
<dbReference type="GO" id="GO:0016829">
    <property type="term" value="F:lyase activity"/>
    <property type="evidence" value="ECO:0007669"/>
    <property type="project" value="UniProtKB-KW"/>
</dbReference>
<dbReference type="Proteomes" id="UP000054937">
    <property type="component" value="Unassembled WGS sequence"/>
</dbReference>
<dbReference type="PANTHER" id="PTHR11319">
    <property type="entry name" value="G PROTEIN-COUPLED RECEPTOR-RELATED"/>
    <property type="match status" value="1"/>
</dbReference>
<dbReference type="InParanoid" id="A0A0V0R9A2"/>
<accession>A0A0V0R9A2</accession>
<dbReference type="SUPFAM" id="SSF51126">
    <property type="entry name" value="Pectin lyase-like"/>
    <property type="match status" value="3"/>
</dbReference>
<name>A0A0V0R9A2_PSEPJ</name>
<dbReference type="SMART" id="SM00710">
    <property type="entry name" value="PbH1"/>
    <property type="match status" value="13"/>
</dbReference>
<organism evidence="1 2">
    <name type="scientific">Pseudocohnilembus persalinus</name>
    <name type="common">Ciliate</name>
    <dbReference type="NCBI Taxonomy" id="266149"/>
    <lineage>
        <taxon>Eukaryota</taxon>
        <taxon>Sar</taxon>
        <taxon>Alveolata</taxon>
        <taxon>Ciliophora</taxon>
        <taxon>Intramacronucleata</taxon>
        <taxon>Oligohymenophorea</taxon>
        <taxon>Scuticociliatia</taxon>
        <taxon>Philasterida</taxon>
        <taxon>Pseudocohnilembidae</taxon>
        <taxon>Pseudocohnilembus</taxon>
    </lineage>
</organism>
<dbReference type="PANTHER" id="PTHR11319:SF35">
    <property type="entry name" value="OUTER MEMBRANE PROTEIN PMPC-RELATED"/>
    <property type="match status" value="1"/>
</dbReference>
<sequence>MLPAISKINKQQDWKKKFRITPSLPFAIELPRLCPWLSPSYFLEYPFCNQSDETITIKEIDFRAEDPFEVVKIQIPSKNGNNGEMVLKKGEKENVIFKIQVKPNQQQIFNDILKSLQKQQEKTVNLGSIFLQWGQFGVMVGQTVPLKIVSPDLALEIIDENIEQDPNSENHIWKKREFYLEQVQKIRVKVHSPTQKDMELKIHLQEKDMENIKVLGYDKQFIKLDIENPSQEIIFIIMPINAGIFQIKGIHLINTQNNQSVFFKNQLHIRAQSNDLGIQEIQSEQNHQQCRKLESDIFQDQQTIDTGYDNYFISCHNKIETMNNFPYTLESSSNLSFDSSDCSNIISNKNNRIVIYLLGFSEQSFKVNPTVFTTGMRNYQCTLKSLNVDFSDCQDQIEISIQSLEVDLNNEDVILNNLSSQLDWNDMEDNQFDFNIDFQKYIDNDGEIEVDWNLDENKRSTWKDGEIIDFLYYNNSNTDFYFGQNLYIQCELIEFQLSIQYAKNIMMAGFSFINQIKQINIENFNNAHLLGIKLLETSQIGKNMLQINTGSNIKINQLIIFDIQQSVENQYSGINFNNVDNIQIYNFVIKNCISQNLGIIKIQDASQVLIKKGYILENQLVNGEGEGGAIYIKGLNFCNYCHIQNSYFEECKSTQFDGGGLHLTESQNFILQNINFTNNYSEFWGGAIFTEDIEGFIFYNLIFNQNYAENEGGAIYLSDNTKQCIFQDLIFKDNVSGMGGGLGGFNNQNLNFNNIKFINNVAMEGGGALFNQIFDLILINIEITGNYAENGGGIAIMDVFSLYMDNIILNSNEAEISGGGMSIIFGENTQLKNIECINNNALFENGGGIFIDNDSMSIYENIQINNSHASLNAGGFYLGKSMQINIKNLNIQNSYAEKNGGGIMLSQCEEIYIYNSNFLFNIAEHIGGGTYVYFSMDINIINSEFNYNEANSSGGGIYSSQNEFFMIDKCTIKNNVGGTQGGGVVISESIILELIECEILKNYSEEIGGGVFINADSDEIIFQNTKISQNQADEMGAGVYIEKSWFISFEFSEIIKNQQNNYGSGIYCLKTDTLYLENTIISDHSSYKGGALYSQNTIFLEIVESEFLNNNGVLQGGSLQILEAQFVEIFDSLFKNSTTIQQNIKQGQNSIYSQGGAISYESGSFFGFFNSEVYSCSSYYQGGGIYLNNIVEINIEDSKFEQNKVQYDPYMPLYQKNTTYLVTQGGSIFIQQNILSNFQDKDVDSMSIIFIINNEIIQSMASSGAGIYISVKSDYIQEIIIEQNIFLENIGDLGSAIRILGSLQEYEYQDILENQFELAQNDNLFGEKNEIYFNYYKNEYIVSQDSNQFALCSQGSFLNEGSGSQYCNQCLDNGDCEGGYVPIYPSKYYWRENKDSTDFIYCSVNPENCLGNDTCQEGYAGVLCKNCDLLSNYAHNSKNSCKYIFNKPKILSGVIKVSILHAQILYLLVTDNLQLPNIFTDALQFTAYFKGITISFIMTFQPGYLESSLLFVSCQKIGSFYYSKEDSHIMCNSDFYKYEVLPINLTISVFAGLLVPQSQKIESNQRSQQQQTSKFKDAFQKSEILTYRDEANN</sequence>
<keyword evidence="2" id="KW-1185">Reference proteome</keyword>
<dbReference type="InterPro" id="IPR011050">
    <property type="entry name" value="Pectin_lyase_fold/virulence"/>
</dbReference>
<proteinExistence type="predicted"/>